<dbReference type="PROSITE" id="PS50042">
    <property type="entry name" value="CNMP_BINDING_3"/>
    <property type="match status" value="1"/>
</dbReference>
<dbReference type="PANTHER" id="PTHR43310:SF2">
    <property type="entry name" value="SLC26A_SULP TRANSPORTER DOMAIN-CONTAINING PROTEIN"/>
    <property type="match status" value="1"/>
</dbReference>
<dbReference type="PROSITE" id="PS50801">
    <property type="entry name" value="STAS"/>
    <property type="match status" value="1"/>
</dbReference>
<keyword evidence="5" id="KW-1185">Reference proteome</keyword>
<dbReference type="InterPro" id="IPR002645">
    <property type="entry name" value="STAS_dom"/>
</dbReference>
<dbReference type="EMBL" id="JABMIG020000129">
    <property type="protein sequence ID" value="KAL3790341.1"/>
    <property type="molecule type" value="Genomic_DNA"/>
</dbReference>
<dbReference type="Gene3D" id="2.60.120.10">
    <property type="entry name" value="Jelly Rolls"/>
    <property type="match status" value="1"/>
</dbReference>
<dbReference type="Pfam" id="PF01740">
    <property type="entry name" value="STAS"/>
    <property type="match status" value="1"/>
</dbReference>
<evidence type="ECO:0008006" key="6">
    <source>
        <dbReference type="Google" id="ProtNLM"/>
    </source>
</evidence>
<evidence type="ECO:0000259" key="2">
    <source>
        <dbReference type="PROSITE" id="PS50042"/>
    </source>
</evidence>
<feature type="domain" description="Cyclic nucleotide-binding" evidence="2">
    <location>
        <begin position="476"/>
        <end position="562"/>
    </location>
</feature>
<evidence type="ECO:0000313" key="4">
    <source>
        <dbReference type="EMBL" id="KAL3790341.1"/>
    </source>
</evidence>
<proteinExistence type="predicted"/>
<dbReference type="InterPro" id="IPR036513">
    <property type="entry name" value="STAS_dom_sf"/>
</dbReference>
<dbReference type="CDD" id="cd00038">
    <property type="entry name" value="CAP_ED"/>
    <property type="match status" value="1"/>
</dbReference>
<feature type="domain" description="STAS" evidence="3">
    <location>
        <begin position="273"/>
        <end position="428"/>
    </location>
</feature>
<dbReference type="InterPro" id="IPR052706">
    <property type="entry name" value="Membrane-Transporter-like"/>
</dbReference>
<comment type="caution">
    <text evidence="4">The sequence shown here is derived from an EMBL/GenBank/DDBJ whole genome shotgun (WGS) entry which is preliminary data.</text>
</comment>
<sequence>MGSDAYGSINPTNKPLSADVVIGIKNGRTGQRAPAQCPADPLLGAKKVHASSSSSKEVIFNNPAFQPHMAALSKLVIFSSFVHQLAFAMFSSLDFAIGTVQDAGLIFLSSMANSIANDILDKWGTVDEVLSTTLVILPLVQRLLVLCVMLLGKFRLLDIVSYLPMATNDAVLPIAMVMIPASFYAILYMAGISLSEAREMGWVGEESASVFASCLDIAAVSSGHGEALDTNKEMVTVGTSNLLSGLLFGFTVALLNGHELCGQRKTGMYFSYNMVTTADHAKIATLEIKGSVFFGSAQKLLTEIMDDLGVRMTSTMRVTLQQTTVKQRRPPQYVVLDVAAMHNLDASAASSCFLQLAKLCEKRGIFLCAAGVLPRVEWMLRSHRAAFKFDEEVEIKKSMLSNDDGHWKQPVFGKLILFMTLFEALEFCERSLIRRVTNHVPHGRLSLLRIPGDSQSPNSLESLVKSILGKDVNLDDEHLIDEIAGYCEQVKYMAGEPIFRANTHSDAFYIVVSGVVAVLKRLGSTKIISGAGVKDGRNLSSSNLMEFTAEGEDTQHTSTVESFHKVGNIFGFCDFLLERYRTFDAVAKGGTVLAKFTRADIERMKVENRPLFVVIQNMLLKASLMDLANCTCSA</sequence>
<dbReference type="SUPFAM" id="SSF51206">
    <property type="entry name" value="cAMP-binding domain-like"/>
    <property type="match status" value="1"/>
</dbReference>
<evidence type="ECO:0000256" key="1">
    <source>
        <dbReference type="SAM" id="Phobius"/>
    </source>
</evidence>
<feature type="transmembrane region" description="Helical" evidence="1">
    <location>
        <begin position="75"/>
        <end position="97"/>
    </location>
</feature>
<feature type="transmembrane region" description="Helical" evidence="1">
    <location>
        <begin position="171"/>
        <end position="190"/>
    </location>
</feature>
<keyword evidence="1" id="KW-0812">Transmembrane</keyword>
<accession>A0ABD3PSS2</accession>
<dbReference type="InterPro" id="IPR014710">
    <property type="entry name" value="RmlC-like_jellyroll"/>
</dbReference>
<dbReference type="InterPro" id="IPR018490">
    <property type="entry name" value="cNMP-bd_dom_sf"/>
</dbReference>
<dbReference type="PANTHER" id="PTHR43310">
    <property type="entry name" value="SULFATE TRANSPORTER YBAR-RELATED"/>
    <property type="match status" value="1"/>
</dbReference>
<dbReference type="Proteomes" id="UP001516023">
    <property type="component" value="Unassembled WGS sequence"/>
</dbReference>
<protein>
    <recommendedName>
        <fullName evidence="6">Cyclic nucleotide-binding domain-containing protein</fullName>
    </recommendedName>
</protein>
<dbReference type="Gene3D" id="3.30.750.24">
    <property type="entry name" value="STAS domain"/>
    <property type="match status" value="1"/>
</dbReference>
<dbReference type="AlphaFoldDB" id="A0ABD3PSS2"/>
<gene>
    <name evidence="4" type="ORF">HJC23_002727</name>
</gene>
<dbReference type="CDD" id="cd07042">
    <property type="entry name" value="STAS_SulP_like_sulfate_transporter"/>
    <property type="match status" value="1"/>
</dbReference>
<feature type="transmembrane region" description="Helical" evidence="1">
    <location>
        <begin position="132"/>
        <end position="151"/>
    </location>
</feature>
<name>A0ABD3PSS2_9STRA</name>
<reference evidence="4 5" key="1">
    <citation type="journal article" date="2020" name="G3 (Bethesda)">
        <title>Improved Reference Genome for Cyclotella cryptica CCMP332, a Model for Cell Wall Morphogenesis, Salinity Adaptation, and Lipid Production in Diatoms (Bacillariophyta).</title>
        <authorList>
            <person name="Roberts W.R."/>
            <person name="Downey K.M."/>
            <person name="Ruck E.C."/>
            <person name="Traller J.C."/>
            <person name="Alverson A.J."/>
        </authorList>
    </citation>
    <scope>NUCLEOTIDE SEQUENCE [LARGE SCALE GENOMIC DNA]</scope>
    <source>
        <strain evidence="4 5">CCMP332</strain>
    </source>
</reference>
<keyword evidence="1" id="KW-0472">Membrane</keyword>
<evidence type="ECO:0000259" key="3">
    <source>
        <dbReference type="PROSITE" id="PS50801"/>
    </source>
</evidence>
<keyword evidence="1" id="KW-1133">Transmembrane helix</keyword>
<evidence type="ECO:0000313" key="5">
    <source>
        <dbReference type="Proteomes" id="UP001516023"/>
    </source>
</evidence>
<organism evidence="4 5">
    <name type="scientific">Cyclotella cryptica</name>
    <dbReference type="NCBI Taxonomy" id="29204"/>
    <lineage>
        <taxon>Eukaryota</taxon>
        <taxon>Sar</taxon>
        <taxon>Stramenopiles</taxon>
        <taxon>Ochrophyta</taxon>
        <taxon>Bacillariophyta</taxon>
        <taxon>Coscinodiscophyceae</taxon>
        <taxon>Thalassiosirophycidae</taxon>
        <taxon>Stephanodiscales</taxon>
        <taxon>Stephanodiscaceae</taxon>
        <taxon>Cyclotella</taxon>
    </lineage>
</organism>
<dbReference type="InterPro" id="IPR000595">
    <property type="entry name" value="cNMP-bd_dom"/>
</dbReference>